<proteinExistence type="predicted"/>
<evidence type="ECO:0000313" key="3">
    <source>
        <dbReference type="Proteomes" id="UP000321606"/>
    </source>
</evidence>
<dbReference type="Pfam" id="PF02498">
    <property type="entry name" value="Bro-N"/>
    <property type="match status" value="1"/>
</dbReference>
<dbReference type="AlphaFoldDB" id="A0A510J812"/>
<dbReference type="PROSITE" id="PS51750">
    <property type="entry name" value="BRO_N"/>
    <property type="match status" value="1"/>
</dbReference>
<dbReference type="InterPro" id="IPR005039">
    <property type="entry name" value="Ant_C"/>
</dbReference>
<accession>A0A510J812</accession>
<dbReference type="InterPro" id="IPR003497">
    <property type="entry name" value="BRO_N_domain"/>
</dbReference>
<organism evidence="2 3">
    <name type="scientific">Pseudoleptotrichia goodfellowii</name>
    <dbReference type="NCBI Taxonomy" id="157692"/>
    <lineage>
        <taxon>Bacteria</taxon>
        <taxon>Fusobacteriati</taxon>
        <taxon>Fusobacteriota</taxon>
        <taxon>Fusobacteriia</taxon>
        <taxon>Fusobacteriales</taxon>
        <taxon>Leptotrichiaceae</taxon>
        <taxon>Pseudoleptotrichia</taxon>
    </lineage>
</organism>
<dbReference type="RefSeq" id="WP_051411718.1">
    <property type="nucleotide sequence ID" value="NZ_AP019822.1"/>
</dbReference>
<dbReference type="PANTHER" id="PTHR36180:SF2">
    <property type="entry name" value="BRO FAMILY PROTEIN"/>
    <property type="match status" value="1"/>
</dbReference>
<name>A0A510J812_9FUSO</name>
<protein>
    <submittedName>
        <fullName evidence="2">BRO family, N-terminal domain protein</fullName>
    </submittedName>
</protein>
<feature type="domain" description="Bro-N" evidence="1">
    <location>
        <begin position="1"/>
        <end position="112"/>
    </location>
</feature>
<dbReference type="Proteomes" id="UP000321606">
    <property type="component" value="Chromosome"/>
</dbReference>
<dbReference type="KEGG" id="lgo:JCM16774_0335"/>
<dbReference type="SMART" id="SM01040">
    <property type="entry name" value="Bro-N"/>
    <property type="match status" value="1"/>
</dbReference>
<reference evidence="2 3" key="1">
    <citation type="submission" date="2019-07" db="EMBL/GenBank/DDBJ databases">
        <title>Complete Genome Sequence of Leptotrichia goodfellowii Strain JCM 16774.</title>
        <authorList>
            <person name="Watanabe S."/>
            <person name="Cui L."/>
        </authorList>
    </citation>
    <scope>NUCLEOTIDE SEQUENCE [LARGE SCALE GENOMIC DNA]</scope>
    <source>
        <strain evidence="2 3">JCM16774</strain>
    </source>
</reference>
<dbReference type="STRING" id="714315.GCA_000516535_00348"/>
<dbReference type="GO" id="GO:0003677">
    <property type="term" value="F:DNA binding"/>
    <property type="evidence" value="ECO:0007669"/>
    <property type="project" value="InterPro"/>
</dbReference>
<evidence type="ECO:0000313" key="2">
    <source>
        <dbReference type="EMBL" id="BBM35422.1"/>
    </source>
</evidence>
<dbReference type="EMBL" id="AP019822">
    <property type="protein sequence ID" value="BBM35422.1"/>
    <property type="molecule type" value="Genomic_DNA"/>
</dbReference>
<sequence length="258" mass="29479">MNELKTIEKENFKIFNKENLGSVRTVLVDGEVWFCIKDVCNILGLTNPTMVAQRLDMDEQAKFDLGLLNKELTNFANESGLYTLILRSDKPEAKTFRKWITSEVIPSIRKTGNYSIQNPVEALLENPVKLGEMLIEYGKAKEQLKIQAPKVQAYENLYESDAVMDIGEVSKTINFKGIGRNNLFAILRQQGILNSNNDPYQEYVNRGYFKLIPTNYVDNFGNRKMKTVVYMKGIEAITRLLLKLGYTKINPNYSVAIN</sequence>
<dbReference type="PANTHER" id="PTHR36180">
    <property type="entry name" value="DNA-BINDING PROTEIN-RELATED-RELATED"/>
    <property type="match status" value="1"/>
</dbReference>
<evidence type="ECO:0000259" key="1">
    <source>
        <dbReference type="PROSITE" id="PS51750"/>
    </source>
</evidence>
<dbReference type="OrthoDB" id="9812611at2"/>
<dbReference type="Pfam" id="PF03374">
    <property type="entry name" value="ANT"/>
    <property type="match status" value="1"/>
</dbReference>
<gene>
    <name evidence="2" type="ORF">JCM16774_0335</name>
</gene>